<dbReference type="AlphaFoldDB" id="A0A8J5XUK2"/>
<evidence type="ECO:0000256" key="3">
    <source>
        <dbReference type="ARBA" id="ARBA00006218"/>
    </source>
</evidence>
<comment type="subcellular location">
    <subcellularLocation>
        <location evidence="2">Endoplasmic reticulum</location>
    </subcellularLocation>
    <subcellularLocation>
        <location evidence="1 8">Golgi apparatus</location>
        <location evidence="1 8">cis-Golgi network</location>
    </subcellularLocation>
</comment>
<comment type="subunit">
    <text evidence="8">Homodimer.</text>
</comment>
<evidence type="ECO:0000256" key="8">
    <source>
        <dbReference type="PIRNR" id="PIRNR018293"/>
    </source>
</evidence>
<dbReference type="PANTHER" id="PTHR13048">
    <property type="entry name" value="TRAFFICKING PROTEIN PARTICLE COMPLEX SUBUNIT 3"/>
    <property type="match status" value="1"/>
</dbReference>
<dbReference type="CDD" id="cd14942">
    <property type="entry name" value="TRAPPC3_bet3"/>
    <property type="match status" value="1"/>
</dbReference>
<organism evidence="9 10">
    <name type="scientific">Diacronema lutheri</name>
    <name type="common">Unicellular marine alga</name>
    <name type="synonym">Monochrysis lutheri</name>
    <dbReference type="NCBI Taxonomy" id="2081491"/>
    <lineage>
        <taxon>Eukaryota</taxon>
        <taxon>Haptista</taxon>
        <taxon>Haptophyta</taxon>
        <taxon>Pavlovophyceae</taxon>
        <taxon>Pavlovales</taxon>
        <taxon>Pavlovaceae</taxon>
        <taxon>Diacronema</taxon>
    </lineage>
</organism>
<name>A0A8J5XUK2_DIALT</name>
<protein>
    <recommendedName>
        <fullName evidence="8">Trafficking protein particle complex subunit</fullName>
    </recommendedName>
</protein>
<dbReference type="OrthoDB" id="10262857at2759"/>
<evidence type="ECO:0000313" key="10">
    <source>
        <dbReference type="Proteomes" id="UP000751190"/>
    </source>
</evidence>
<keyword evidence="5" id="KW-0256">Endoplasmic reticulum</keyword>
<evidence type="ECO:0000256" key="5">
    <source>
        <dbReference type="ARBA" id="ARBA00022824"/>
    </source>
</evidence>
<accession>A0A8J5XUK2</accession>
<keyword evidence="10" id="KW-1185">Reference proteome</keyword>
<dbReference type="PIRSF" id="PIRSF018293">
    <property type="entry name" value="TRAPP_I_complex_Bet3"/>
    <property type="match status" value="1"/>
</dbReference>
<dbReference type="InterPro" id="IPR007194">
    <property type="entry name" value="TRAPP_component"/>
</dbReference>
<keyword evidence="6 8" id="KW-0931">ER-Golgi transport</keyword>
<dbReference type="GO" id="GO:0005794">
    <property type="term" value="C:Golgi apparatus"/>
    <property type="evidence" value="ECO:0007669"/>
    <property type="project" value="UniProtKB-SubCell"/>
</dbReference>
<dbReference type="GO" id="GO:0048193">
    <property type="term" value="P:Golgi vesicle transport"/>
    <property type="evidence" value="ECO:0007669"/>
    <property type="project" value="InterPro"/>
</dbReference>
<proteinExistence type="inferred from homology"/>
<dbReference type="OMA" id="MVQMQVQ"/>
<evidence type="ECO:0000313" key="9">
    <source>
        <dbReference type="EMBL" id="KAG8468677.1"/>
    </source>
</evidence>
<reference evidence="9" key="1">
    <citation type="submission" date="2021-05" db="EMBL/GenBank/DDBJ databases">
        <title>The genome of the haptophyte Pavlova lutheri (Diacronema luteri, Pavlovales) - a model for lipid biosynthesis in eukaryotic algae.</title>
        <authorList>
            <person name="Hulatt C.J."/>
            <person name="Posewitz M.C."/>
        </authorList>
    </citation>
    <scope>NUCLEOTIDE SEQUENCE</scope>
    <source>
        <strain evidence="9">NIVA-4/92</strain>
    </source>
</reference>
<gene>
    <name evidence="9" type="ORF">KFE25_013760</name>
</gene>
<evidence type="ECO:0000256" key="6">
    <source>
        <dbReference type="ARBA" id="ARBA00022892"/>
    </source>
</evidence>
<evidence type="ECO:0000256" key="2">
    <source>
        <dbReference type="ARBA" id="ARBA00004240"/>
    </source>
</evidence>
<dbReference type="Pfam" id="PF04051">
    <property type="entry name" value="TRAPP"/>
    <property type="match status" value="1"/>
</dbReference>
<dbReference type="GO" id="GO:0016236">
    <property type="term" value="P:macroautophagy"/>
    <property type="evidence" value="ECO:0007669"/>
    <property type="project" value="UniProtKB-ARBA"/>
</dbReference>
<dbReference type="InterPro" id="IPR016721">
    <property type="entry name" value="Bet3"/>
</dbReference>
<dbReference type="GO" id="GO:0030008">
    <property type="term" value="C:TRAPP complex"/>
    <property type="evidence" value="ECO:0007669"/>
    <property type="project" value="InterPro"/>
</dbReference>
<comment type="caution">
    <text evidence="9">The sequence shown here is derived from an EMBL/GenBank/DDBJ whole genome shotgun (WGS) entry which is preliminary data.</text>
</comment>
<dbReference type="FunFam" id="3.30.1380.20:FF:000001">
    <property type="entry name" value="Trafficking protein particle complex subunit BET3"/>
    <property type="match status" value="1"/>
</dbReference>
<dbReference type="SUPFAM" id="SSF111126">
    <property type="entry name" value="Ligand-binding domain in the NO signalling and Golgi transport"/>
    <property type="match status" value="1"/>
</dbReference>
<comment type="similarity">
    <text evidence="3 8">Belongs to the TRAPP small subunits family. BET3 subfamily.</text>
</comment>
<comment type="function">
    <text evidence="8">May play a role in vesicular transport from endoplasmic reticulum to Golgi.</text>
</comment>
<dbReference type="GO" id="GO:0005783">
    <property type="term" value="C:endoplasmic reticulum"/>
    <property type="evidence" value="ECO:0007669"/>
    <property type="project" value="UniProtKB-SubCell"/>
</dbReference>
<evidence type="ECO:0000256" key="7">
    <source>
        <dbReference type="ARBA" id="ARBA00023034"/>
    </source>
</evidence>
<dbReference type="EMBL" id="JAGTXO010000004">
    <property type="protein sequence ID" value="KAG8468677.1"/>
    <property type="molecule type" value="Genomic_DNA"/>
</dbReference>
<keyword evidence="4 8" id="KW-0813">Transport</keyword>
<evidence type="ECO:0000256" key="4">
    <source>
        <dbReference type="ARBA" id="ARBA00022448"/>
    </source>
</evidence>
<sequence>MAAQRPPYQRLGDVAFSKVEKVNAELFTLTYGAVVVQLLKDSEDVEQTSIQLEKMGYNIGVRIIDEFLAKANAGTCTDFKETGEVIAKVAFRMFLGVTVDCRHVVEPNAPADAMPAFHLIIVDNPLVDFVELPEHCSTLAYCNLLCGVVRGALEMVGMRVETKLLKDTLWGDEHTEISVSLKELVHEQYRDDDE</sequence>
<dbReference type="InterPro" id="IPR024096">
    <property type="entry name" value="NO_sig/Golgi_transp_ligand-bd"/>
</dbReference>
<dbReference type="Proteomes" id="UP000751190">
    <property type="component" value="Unassembled WGS sequence"/>
</dbReference>
<keyword evidence="7 8" id="KW-0333">Golgi apparatus</keyword>
<evidence type="ECO:0000256" key="1">
    <source>
        <dbReference type="ARBA" id="ARBA00004222"/>
    </source>
</evidence>
<dbReference type="Gene3D" id="3.30.1380.20">
    <property type="entry name" value="Trafficking protein particle complex subunit 3"/>
    <property type="match status" value="1"/>
</dbReference>